<evidence type="ECO:0000313" key="2">
    <source>
        <dbReference type="Proteomes" id="UP001163324"/>
    </source>
</evidence>
<reference evidence="1" key="1">
    <citation type="submission" date="2022-10" db="EMBL/GenBank/DDBJ databases">
        <title>Complete Genome of Trichothecium roseum strain YXFP-22015, a Plant Pathogen Isolated from Citrus.</title>
        <authorList>
            <person name="Wang Y."/>
            <person name="Zhu L."/>
        </authorList>
    </citation>
    <scope>NUCLEOTIDE SEQUENCE</scope>
    <source>
        <strain evidence="1">YXFP-22015</strain>
    </source>
</reference>
<keyword evidence="2" id="KW-1185">Reference proteome</keyword>
<proteinExistence type="predicted"/>
<gene>
    <name evidence="1" type="ORF">N3K66_006764</name>
</gene>
<name>A0ACC0UWP6_9HYPO</name>
<organism evidence="1 2">
    <name type="scientific">Trichothecium roseum</name>
    <dbReference type="NCBI Taxonomy" id="47278"/>
    <lineage>
        <taxon>Eukaryota</taxon>
        <taxon>Fungi</taxon>
        <taxon>Dikarya</taxon>
        <taxon>Ascomycota</taxon>
        <taxon>Pezizomycotina</taxon>
        <taxon>Sordariomycetes</taxon>
        <taxon>Hypocreomycetidae</taxon>
        <taxon>Hypocreales</taxon>
        <taxon>Hypocreales incertae sedis</taxon>
        <taxon>Trichothecium</taxon>
    </lineage>
</organism>
<comment type="caution">
    <text evidence="1">The sequence shown here is derived from an EMBL/GenBank/DDBJ whole genome shotgun (WGS) entry which is preliminary data.</text>
</comment>
<accession>A0ACC0UWP6</accession>
<dbReference type="Proteomes" id="UP001163324">
    <property type="component" value="Chromosome 6"/>
</dbReference>
<protein>
    <submittedName>
        <fullName evidence="1">Uncharacterized protein</fullName>
    </submittedName>
</protein>
<dbReference type="EMBL" id="CM047945">
    <property type="protein sequence ID" value="KAI9898404.1"/>
    <property type="molecule type" value="Genomic_DNA"/>
</dbReference>
<sequence>MLKTGELLGFKAEQQSHALSIVDFCTGTGCIPLLLYASLQHLSARLRVTGVDISPVALELARDNIAYNIDAEFMIAPSKDQSIAIQKGDVFNDVDIQKLASSPWDLMVSNPPYVSEDVWDNGRGEMSHSVRAFEPRLALVPGKHLPAAPNGLNPEDVFYGRLLDIATVLQPKALLLEIGDHSQALRVVKFYRQHALASHTAMELWRDWPYDEPDFTETLELAQTSTLSSSARRCVINRINRIKVDQAAELLQT</sequence>
<evidence type="ECO:0000313" key="1">
    <source>
        <dbReference type="EMBL" id="KAI9898404.1"/>
    </source>
</evidence>